<name>A0ABS8T3W0_DATST</name>
<reference evidence="1 2" key="1">
    <citation type="journal article" date="2021" name="BMC Genomics">
        <title>Datura genome reveals duplications of psychoactive alkaloid biosynthetic genes and high mutation rate following tissue culture.</title>
        <authorList>
            <person name="Rajewski A."/>
            <person name="Carter-House D."/>
            <person name="Stajich J."/>
            <person name="Litt A."/>
        </authorList>
    </citation>
    <scope>NUCLEOTIDE SEQUENCE [LARGE SCALE GENOMIC DNA]</scope>
    <source>
        <strain evidence="1">AR-01</strain>
    </source>
</reference>
<evidence type="ECO:0000313" key="1">
    <source>
        <dbReference type="EMBL" id="MCD7465257.1"/>
    </source>
</evidence>
<dbReference type="EMBL" id="JACEIK010001032">
    <property type="protein sequence ID" value="MCD7465257.1"/>
    <property type="molecule type" value="Genomic_DNA"/>
</dbReference>
<evidence type="ECO:0000313" key="2">
    <source>
        <dbReference type="Proteomes" id="UP000823775"/>
    </source>
</evidence>
<proteinExistence type="predicted"/>
<dbReference type="Proteomes" id="UP000823775">
    <property type="component" value="Unassembled WGS sequence"/>
</dbReference>
<organism evidence="1 2">
    <name type="scientific">Datura stramonium</name>
    <name type="common">Jimsonweed</name>
    <name type="synonym">Common thornapple</name>
    <dbReference type="NCBI Taxonomy" id="4076"/>
    <lineage>
        <taxon>Eukaryota</taxon>
        <taxon>Viridiplantae</taxon>
        <taxon>Streptophyta</taxon>
        <taxon>Embryophyta</taxon>
        <taxon>Tracheophyta</taxon>
        <taxon>Spermatophyta</taxon>
        <taxon>Magnoliopsida</taxon>
        <taxon>eudicotyledons</taxon>
        <taxon>Gunneridae</taxon>
        <taxon>Pentapetalae</taxon>
        <taxon>asterids</taxon>
        <taxon>lamiids</taxon>
        <taxon>Solanales</taxon>
        <taxon>Solanaceae</taxon>
        <taxon>Solanoideae</taxon>
        <taxon>Datureae</taxon>
        <taxon>Datura</taxon>
    </lineage>
</organism>
<protein>
    <submittedName>
        <fullName evidence="1">Uncharacterized protein</fullName>
    </submittedName>
</protein>
<comment type="caution">
    <text evidence="1">The sequence shown here is derived from an EMBL/GenBank/DDBJ whole genome shotgun (WGS) entry which is preliminary data.</text>
</comment>
<accession>A0ABS8T3W0</accession>
<gene>
    <name evidence="1" type="ORF">HAX54_000923</name>
</gene>
<sequence length="69" mass="7749">GWVQRDLGEKGGRGCGAKELVRARGKRVARLLVVEAEVIGWSVMVWLGRVRVRRERKTAGLVWMKGDFG</sequence>
<keyword evidence="2" id="KW-1185">Reference proteome</keyword>
<feature type="non-terminal residue" evidence="1">
    <location>
        <position position="1"/>
    </location>
</feature>